<dbReference type="PANTHER" id="PTHR31005">
    <property type="entry name" value="DUF4139 DOMAIN-CONTAINING PROTEIN"/>
    <property type="match status" value="1"/>
</dbReference>
<evidence type="ECO:0000259" key="4">
    <source>
        <dbReference type="Pfam" id="PF13600"/>
    </source>
</evidence>
<comment type="caution">
    <text evidence="5">The sequence shown here is derived from an EMBL/GenBank/DDBJ whole genome shotgun (WGS) entry which is preliminary data.</text>
</comment>
<proteinExistence type="predicted"/>
<evidence type="ECO:0000256" key="1">
    <source>
        <dbReference type="SAM" id="Coils"/>
    </source>
</evidence>
<dbReference type="PANTHER" id="PTHR31005:SF8">
    <property type="entry name" value="DUF4139 DOMAIN-CONTAINING PROTEIN"/>
    <property type="match status" value="1"/>
</dbReference>
<evidence type="ECO:0000259" key="3">
    <source>
        <dbReference type="Pfam" id="PF13598"/>
    </source>
</evidence>
<organism evidence="5 6">
    <name type="scientific">Marasmiellus scandens</name>
    <dbReference type="NCBI Taxonomy" id="2682957"/>
    <lineage>
        <taxon>Eukaryota</taxon>
        <taxon>Fungi</taxon>
        <taxon>Dikarya</taxon>
        <taxon>Basidiomycota</taxon>
        <taxon>Agaricomycotina</taxon>
        <taxon>Agaricomycetes</taxon>
        <taxon>Agaricomycetidae</taxon>
        <taxon>Agaricales</taxon>
        <taxon>Marasmiineae</taxon>
        <taxon>Omphalotaceae</taxon>
        <taxon>Marasmiellus</taxon>
    </lineage>
</organism>
<feature type="coiled-coil region" evidence="1">
    <location>
        <begin position="144"/>
        <end position="178"/>
    </location>
</feature>
<dbReference type="EMBL" id="JBANRG010000037">
    <property type="protein sequence ID" value="KAK7448806.1"/>
    <property type="molecule type" value="Genomic_DNA"/>
</dbReference>
<evidence type="ECO:0000313" key="5">
    <source>
        <dbReference type="EMBL" id="KAK7448806.1"/>
    </source>
</evidence>
<dbReference type="InterPro" id="IPR025554">
    <property type="entry name" value="DUF4140"/>
</dbReference>
<feature type="compositionally biased region" description="Pro residues" evidence="2">
    <location>
        <begin position="514"/>
        <end position="524"/>
    </location>
</feature>
<feature type="domain" description="DUF4140" evidence="4">
    <location>
        <begin position="31"/>
        <end position="125"/>
    </location>
</feature>
<evidence type="ECO:0000256" key="2">
    <source>
        <dbReference type="SAM" id="MobiDB-lite"/>
    </source>
</evidence>
<dbReference type="NCBIfam" id="TIGR02231">
    <property type="entry name" value="mucoidy inhibitor MuiA family protein"/>
    <property type="match status" value="1"/>
</dbReference>
<name>A0ABR1J323_9AGAR</name>
<dbReference type="InterPro" id="IPR037291">
    <property type="entry name" value="DUF4139"/>
</dbReference>
<feature type="compositionally biased region" description="Low complexity" evidence="2">
    <location>
        <begin position="525"/>
        <end position="546"/>
    </location>
</feature>
<sequence length="645" mass="69591">MSKDEQASLPPTFEPHNIELDSVDASKILNVSLYSGRAEITRSYKFAVNTGQNQVVINGLPFVMDRDSLRVQGRGEATIQDVNVSDVPRPPLAPNSTELDGLLDQKQRANKALDRCKKSLTSLETLFSTMHIQHVDVSQLGDIMDSYETTAERLDDKVTKLEKEIKELDERIREERAAVAPKNPRDTGIRASIGLFAENESDIELILIYAVSSAWWRAGYDIRVDMELKATPVTLIYKALVHQDTGESWENVPLTLETATPSYGFNLPTLHEWKLSMFKPLPLPPPPPPAPLLSAPGSAALRTRARGLVRRQSLNSSSVIEEEAEDASSDGLYVAYAPSMAQASASVSSKGNVSATFKVPGLVNIPSGTGERSFTIVELNLGAAMSWVAVPKEEAKVALKAKIQNSSEYTMLSGRASVYVDGSFISKIDVPPVNPNESFDCPLGLDPSVRISYLPLQKIVSTTGFYTKTTNYTYTQRIVVHNTKSVPINSLKVIDQIPISEDAQITVKLMNPSLKPPASAPPGSVPGTATSGMSPSSSTTASPVGSLTAHEGSKTTKRMSIISGPTINPNASPLPITPSYSKGQIPVGEGVIAQWDGSDDPTVDVEALGKNGKLNWLCEIPPLGTLNLSLQYEVNTPAKSTVIGL</sequence>
<dbReference type="Pfam" id="PF13598">
    <property type="entry name" value="DUF4139"/>
    <property type="match status" value="1"/>
</dbReference>
<feature type="domain" description="DUF4139" evidence="3">
    <location>
        <begin position="207"/>
        <end position="519"/>
    </location>
</feature>
<protein>
    <recommendedName>
        <fullName evidence="7">Mucoidy inhibitor A</fullName>
    </recommendedName>
</protein>
<dbReference type="InterPro" id="IPR011935">
    <property type="entry name" value="CHP02231"/>
</dbReference>
<evidence type="ECO:0000313" key="6">
    <source>
        <dbReference type="Proteomes" id="UP001498398"/>
    </source>
</evidence>
<accession>A0ABR1J323</accession>
<dbReference type="Proteomes" id="UP001498398">
    <property type="component" value="Unassembled WGS sequence"/>
</dbReference>
<gene>
    <name evidence="5" type="ORF">VKT23_013536</name>
</gene>
<keyword evidence="1" id="KW-0175">Coiled coil</keyword>
<feature type="region of interest" description="Disordered" evidence="2">
    <location>
        <begin position="512"/>
        <end position="557"/>
    </location>
</feature>
<evidence type="ECO:0008006" key="7">
    <source>
        <dbReference type="Google" id="ProtNLM"/>
    </source>
</evidence>
<keyword evidence="6" id="KW-1185">Reference proteome</keyword>
<dbReference type="Pfam" id="PF13600">
    <property type="entry name" value="DUF4140"/>
    <property type="match status" value="1"/>
</dbReference>
<reference evidence="5 6" key="1">
    <citation type="submission" date="2024-01" db="EMBL/GenBank/DDBJ databases">
        <title>A draft genome for the cacao thread blight pathogen Marasmiellus scandens.</title>
        <authorList>
            <person name="Baruah I.K."/>
            <person name="Leung J."/>
            <person name="Bukari Y."/>
            <person name="Amoako-Attah I."/>
            <person name="Meinhardt L.W."/>
            <person name="Bailey B.A."/>
            <person name="Cohen S.P."/>
        </authorList>
    </citation>
    <scope>NUCLEOTIDE SEQUENCE [LARGE SCALE GENOMIC DNA]</scope>
    <source>
        <strain evidence="5 6">GH-19</strain>
    </source>
</reference>